<evidence type="ECO:0000256" key="3">
    <source>
        <dbReference type="SAM" id="MobiDB-lite"/>
    </source>
</evidence>
<reference evidence="5" key="1">
    <citation type="submission" date="2020-03" db="EMBL/GenBank/DDBJ databases">
        <title>Draft Genome Sequence of Cylindrodendrum hubeiense.</title>
        <authorList>
            <person name="Buettner E."/>
            <person name="Kellner H."/>
        </authorList>
    </citation>
    <scope>NUCLEOTIDE SEQUENCE</scope>
    <source>
        <strain evidence="5">IHI 201604</strain>
    </source>
</reference>
<dbReference type="SUPFAM" id="SSF54211">
    <property type="entry name" value="Ribosomal protein S5 domain 2-like"/>
    <property type="match status" value="1"/>
</dbReference>
<dbReference type="SMART" id="SM01340">
    <property type="entry name" value="DNA_mis_repair"/>
    <property type="match status" value="1"/>
</dbReference>
<name>A0A9P5LEQ3_9HYPO</name>
<dbReference type="InterPro" id="IPR013507">
    <property type="entry name" value="DNA_mismatch_S5_2-like"/>
</dbReference>
<dbReference type="InterPro" id="IPR014721">
    <property type="entry name" value="Ribsml_uS5_D2-typ_fold_subgr"/>
</dbReference>
<keyword evidence="2" id="KW-0227">DNA damage</keyword>
<evidence type="ECO:0000256" key="2">
    <source>
        <dbReference type="ARBA" id="ARBA00022763"/>
    </source>
</evidence>
<dbReference type="EMBL" id="JAANBB010000193">
    <property type="protein sequence ID" value="KAF7546960.1"/>
    <property type="molecule type" value="Genomic_DNA"/>
</dbReference>
<feature type="region of interest" description="Disordered" evidence="3">
    <location>
        <begin position="604"/>
        <end position="632"/>
    </location>
</feature>
<organism evidence="5 6">
    <name type="scientific">Cylindrodendrum hubeiense</name>
    <dbReference type="NCBI Taxonomy" id="595255"/>
    <lineage>
        <taxon>Eukaryota</taxon>
        <taxon>Fungi</taxon>
        <taxon>Dikarya</taxon>
        <taxon>Ascomycota</taxon>
        <taxon>Pezizomycotina</taxon>
        <taxon>Sordariomycetes</taxon>
        <taxon>Hypocreomycetidae</taxon>
        <taxon>Hypocreales</taxon>
        <taxon>Nectriaceae</taxon>
        <taxon>Cylindrodendrum</taxon>
    </lineage>
</organism>
<dbReference type="OrthoDB" id="10263226at2759"/>
<comment type="similarity">
    <text evidence="1">Belongs to the DNA mismatch repair MutL/HexB family.</text>
</comment>
<dbReference type="InterPro" id="IPR002099">
    <property type="entry name" value="MutL/Mlh/PMS"/>
</dbReference>
<dbReference type="Pfam" id="PF01119">
    <property type="entry name" value="DNA_mis_repair"/>
    <property type="match status" value="1"/>
</dbReference>
<dbReference type="Pfam" id="PF13589">
    <property type="entry name" value="HATPase_c_3"/>
    <property type="match status" value="1"/>
</dbReference>
<evidence type="ECO:0000259" key="4">
    <source>
        <dbReference type="SMART" id="SM01340"/>
    </source>
</evidence>
<dbReference type="GO" id="GO:0005524">
    <property type="term" value="F:ATP binding"/>
    <property type="evidence" value="ECO:0007669"/>
    <property type="project" value="InterPro"/>
</dbReference>
<protein>
    <recommendedName>
        <fullName evidence="4">DNA mismatch repair protein S5 domain-containing protein</fullName>
    </recommendedName>
</protein>
<dbReference type="Proteomes" id="UP000722485">
    <property type="component" value="Unassembled WGS sequence"/>
</dbReference>
<proteinExistence type="inferred from homology"/>
<gene>
    <name evidence="5" type="ORF">G7Z17_g8063</name>
</gene>
<dbReference type="SUPFAM" id="SSF55874">
    <property type="entry name" value="ATPase domain of HSP90 chaperone/DNA topoisomerase II/histidine kinase"/>
    <property type="match status" value="1"/>
</dbReference>
<accession>A0A9P5LEQ3</accession>
<feature type="region of interest" description="Disordered" evidence="3">
    <location>
        <begin position="363"/>
        <end position="407"/>
    </location>
</feature>
<feature type="region of interest" description="Disordered" evidence="3">
    <location>
        <begin position="512"/>
        <end position="539"/>
    </location>
</feature>
<dbReference type="GO" id="GO:0032389">
    <property type="term" value="C:MutLalpha complex"/>
    <property type="evidence" value="ECO:0007669"/>
    <property type="project" value="TreeGrafter"/>
</dbReference>
<dbReference type="GO" id="GO:0140664">
    <property type="term" value="F:ATP-dependent DNA damage sensor activity"/>
    <property type="evidence" value="ECO:0007669"/>
    <property type="project" value="InterPro"/>
</dbReference>
<evidence type="ECO:0000313" key="6">
    <source>
        <dbReference type="Proteomes" id="UP000722485"/>
    </source>
</evidence>
<keyword evidence="6" id="KW-1185">Reference proteome</keyword>
<sequence length="705" mass="76643">MAISALPPSTTRLLGSSVVITNPVSLVKELVDNGIDAGATSIEVTISPNTVDKIHVRDNGQGIRVDDFDLLGRRAHTSKLRKFEELETKGGQTLGFRGEALASVNSLATVKIITRTAQDPVASLVVLRFGDGGVERKQPWSAPTGTTVHALKLFDNLPVRKQTALKESRKTLMNVKRLLETYALTLPRLRLSLKVPGDSHQAWSYSPCSSSDTREAVTQIFGRSLAAQCVEVTRSLSTGNTETLPGSAWGTLTALLPKPDAQFGEIKNKGSFISIDSRPILSSRGIGKKITAILRRQLTGALGLSEPPRSSLSSPFMRLNIECQPGSYDTNVSPLKDEVIFKEEQVILDCFQALCDQVYKPRDSPSRVRTRVGSKIQDDNLSKSTMPPTSGQPSEPEKGSQCRPGSRLSINIESTDIDADNFLIDDLELLEVLSSVELETSGPSGTVLQDATGQGNQLMLGCAQANDEEPDPADNPKTVPIMMRMVSKVNLARTGSNTSDEGCTIGLVPVQVAPRHKSPPTTNQDRSGVEHNDSAPARHLKGIGRYFQSKRDPPIEIALDETATLGILHNREESNICETTRQHEIGRQPLKELTDSMLNALQGDNEEEESEAMSDFSSPEPETLQPHNTPRGDLMAPLTERGLGIAAEEVAVVPIQFSANTAIDRYLATSANVRHSTINPRPQQRTFIKVPDNTPRSADAARNFY</sequence>
<feature type="domain" description="DNA mismatch repair protein S5" evidence="4">
    <location>
        <begin position="217"/>
        <end position="360"/>
    </location>
</feature>
<dbReference type="InterPro" id="IPR020568">
    <property type="entry name" value="Ribosomal_Su5_D2-typ_SF"/>
</dbReference>
<dbReference type="PANTHER" id="PTHR10073">
    <property type="entry name" value="DNA MISMATCH REPAIR PROTEIN MLH, PMS, MUTL"/>
    <property type="match status" value="1"/>
</dbReference>
<evidence type="ECO:0000313" key="5">
    <source>
        <dbReference type="EMBL" id="KAF7546960.1"/>
    </source>
</evidence>
<dbReference type="PANTHER" id="PTHR10073:SF41">
    <property type="entry name" value="MISMATCH REPAIR PROTEIN, PUTATIVE (AFU_ORTHOLOGUE AFUA_8G05820)-RELATED"/>
    <property type="match status" value="1"/>
</dbReference>
<dbReference type="InterPro" id="IPR038973">
    <property type="entry name" value="MutL/Mlh/Pms-like"/>
</dbReference>
<comment type="caution">
    <text evidence="5">The sequence shown here is derived from an EMBL/GenBank/DDBJ whole genome shotgun (WGS) entry which is preliminary data.</text>
</comment>
<dbReference type="AlphaFoldDB" id="A0A9P5LEQ3"/>
<dbReference type="GO" id="GO:0006298">
    <property type="term" value="P:mismatch repair"/>
    <property type="evidence" value="ECO:0007669"/>
    <property type="project" value="InterPro"/>
</dbReference>
<dbReference type="FunFam" id="3.30.565.10:FF:000017">
    <property type="entry name" value="PMS1 homolog 1, mismatch repair system component"/>
    <property type="match status" value="1"/>
</dbReference>
<dbReference type="GO" id="GO:0030983">
    <property type="term" value="F:mismatched DNA binding"/>
    <property type="evidence" value="ECO:0007669"/>
    <property type="project" value="InterPro"/>
</dbReference>
<dbReference type="PROSITE" id="PS00058">
    <property type="entry name" value="DNA_MISMATCH_REPAIR_1"/>
    <property type="match status" value="1"/>
</dbReference>
<dbReference type="InterPro" id="IPR036890">
    <property type="entry name" value="HATPase_C_sf"/>
</dbReference>
<dbReference type="GO" id="GO:0061982">
    <property type="term" value="P:meiosis I cell cycle process"/>
    <property type="evidence" value="ECO:0007669"/>
    <property type="project" value="UniProtKB-ARBA"/>
</dbReference>
<dbReference type="GO" id="GO:0016887">
    <property type="term" value="F:ATP hydrolysis activity"/>
    <property type="evidence" value="ECO:0007669"/>
    <property type="project" value="InterPro"/>
</dbReference>
<dbReference type="Gene3D" id="3.30.565.10">
    <property type="entry name" value="Histidine kinase-like ATPase, C-terminal domain"/>
    <property type="match status" value="1"/>
</dbReference>
<dbReference type="NCBIfam" id="TIGR00585">
    <property type="entry name" value="mutl"/>
    <property type="match status" value="1"/>
</dbReference>
<dbReference type="Gene3D" id="3.30.230.10">
    <property type="match status" value="1"/>
</dbReference>
<feature type="compositionally biased region" description="Polar residues" evidence="3">
    <location>
        <begin position="382"/>
        <end position="393"/>
    </location>
</feature>
<dbReference type="InterPro" id="IPR014762">
    <property type="entry name" value="DNA_mismatch_repair_CS"/>
</dbReference>
<evidence type="ECO:0000256" key="1">
    <source>
        <dbReference type="ARBA" id="ARBA00006082"/>
    </source>
</evidence>